<dbReference type="SMART" id="SM00729">
    <property type="entry name" value="Elp3"/>
    <property type="match status" value="1"/>
</dbReference>
<dbReference type="PROSITE" id="PS51918">
    <property type="entry name" value="RADICAL_SAM"/>
    <property type="match status" value="1"/>
</dbReference>
<evidence type="ECO:0000313" key="8">
    <source>
        <dbReference type="EMBL" id="NWO23899.1"/>
    </source>
</evidence>
<gene>
    <name evidence="8" type="ORF">HW270_07520</name>
</gene>
<keyword evidence="4" id="KW-0479">Metal-binding</keyword>
<dbReference type="PANTHER" id="PTHR11135">
    <property type="entry name" value="HISTONE ACETYLTRANSFERASE-RELATED"/>
    <property type="match status" value="1"/>
</dbReference>
<dbReference type="InterPro" id="IPR006638">
    <property type="entry name" value="Elp3/MiaA/NifB-like_rSAM"/>
</dbReference>
<dbReference type="InterPro" id="IPR039661">
    <property type="entry name" value="ELP3"/>
</dbReference>
<dbReference type="GO" id="GO:0046872">
    <property type="term" value="F:metal ion binding"/>
    <property type="evidence" value="ECO:0007669"/>
    <property type="project" value="UniProtKB-KW"/>
</dbReference>
<evidence type="ECO:0000256" key="2">
    <source>
        <dbReference type="ARBA" id="ARBA00022485"/>
    </source>
</evidence>
<protein>
    <submittedName>
        <fullName evidence="8">TIGR01212 family radical SAM protein</fullName>
    </submittedName>
</protein>
<dbReference type="SFLD" id="SFLDS00029">
    <property type="entry name" value="Radical_SAM"/>
    <property type="match status" value="1"/>
</dbReference>
<keyword evidence="5" id="KW-0408">Iron</keyword>
<dbReference type="AlphaFoldDB" id="A0A7Y9B177"/>
<name>A0A7Y9B177_9FIRM</name>
<dbReference type="Pfam" id="PF04055">
    <property type="entry name" value="Radical_SAM"/>
    <property type="match status" value="1"/>
</dbReference>
<dbReference type="GO" id="GO:0051539">
    <property type="term" value="F:4 iron, 4 sulfur cluster binding"/>
    <property type="evidence" value="ECO:0007669"/>
    <property type="project" value="UniProtKB-KW"/>
</dbReference>
<dbReference type="PANTHER" id="PTHR11135:SF1">
    <property type="entry name" value="PROTEIN YHCC"/>
    <property type="match status" value="1"/>
</dbReference>
<proteinExistence type="predicted"/>
<dbReference type="InterPro" id="IPR007197">
    <property type="entry name" value="rSAM"/>
</dbReference>
<evidence type="ECO:0000256" key="3">
    <source>
        <dbReference type="ARBA" id="ARBA00022691"/>
    </source>
</evidence>
<accession>A0A7Y9B177</accession>
<keyword evidence="3" id="KW-0949">S-adenosyl-L-methionine</keyword>
<evidence type="ECO:0000259" key="7">
    <source>
        <dbReference type="PROSITE" id="PS51918"/>
    </source>
</evidence>
<comment type="caution">
    <text evidence="8">The sequence shown here is derived from an EMBL/GenBank/DDBJ whole genome shotgun (WGS) entry which is preliminary data.</text>
</comment>
<reference evidence="8 9" key="1">
    <citation type="submission" date="2020-06" db="EMBL/GenBank/DDBJ databases">
        <title>Mogibacterium timidum strain W9173 genomic sequence.</title>
        <authorList>
            <person name="Wade W.G."/>
            <person name="Johnston C.D."/>
            <person name="Chen T."/>
            <person name="Dewhirst F.E."/>
        </authorList>
    </citation>
    <scope>NUCLEOTIDE SEQUENCE [LARGE SCALE GENOMIC DNA]</scope>
    <source>
        <strain evidence="8 9">W9173</strain>
    </source>
</reference>
<dbReference type="InterPro" id="IPR023404">
    <property type="entry name" value="rSAM_horseshoe"/>
</dbReference>
<organism evidence="8 9">
    <name type="scientific">Mogibacterium timidum</name>
    <dbReference type="NCBI Taxonomy" id="35519"/>
    <lineage>
        <taxon>Bacteria</taxon>
        <taxon>Bacillati</taxon>
        <taxon>Bacillota</taxon>
        <taxon>Clostridia</taxon>
        <taxon>Peptostreptococcales</taxon>
        <taxon>Anaerovoracaceae</taxon>
        <taxon>Mogibacterium</taxon>
    </lineage>
</organism>
<dbReference type="EMBL" id="JABXYR010000002">
    <property type="protein sequence ID" value="NWO23899.1"/>
    <property type="molecule type" value="Genomic_DNA"/>
</dbReference>
<dbReference type="InterPro" id="IPR032432">
    <property type="entry name" value="Radical_SAM_C"/>
</dbReference>
<dbReference type="SFLD" id="SFLDG01086">
    <property type="entry name" value="elongater_protein-like"/>
    <property type="match status" value="1"/>
</dbReference>
<dbReference type="GO" id="GO:0003824">
    <property type="term" value="F:catalytic activity"/>
    <property type="evidence" value="ECO:0007669"/>
    <property type="project" value="InterPro"/>
</dbReference>
<dbReference type="InterPro" id="IPR058240">
    <property type="entry name" value="rSAM_sf"/>
</dbReference>
<dbReference type="RefSeq" id="WP_178978761.1">
    <property type="nucleotide sequence ID" value="NZ_JABXYR010000002.1"/>
</dbReference>
<feature type="domain" description="Radical SAM core" evidence="7">
    <location>
        <begin position="19"/>
        <end position="251"/>
    </location>
</feature>
<dbReference type="Proteomes" id="UP000526307">
    <property type="component" value="Unassembled WGS sequence"/>
</dbReference>
<dbReference type="InterPro" id="IPR005911">
    <property type="entry name" value="YhcC-like"/>
</dbReference>
<evidence type="ECO:0000256" key="4">
    <source>
        <dbReference type="ARBA" id="ARBA00022723"/>
    </source>
</evidence>
<dbReference type="SUPFAM" id="SSF102114">
    <property type="entry name" value="Radical SAM enzymes"/>
    <property type="match status" value="1"/>
</dbReference>
<dbReference type="NCBIfam" id="TIGR01212">
    <property type="entry name" value="TIGR01212 family radical SAM protein"/>
    <property type="match status" value="1"/>
</dbReference>
<evidence type="ECO:0000256" key="6">
    <source>
        <dbReference type="ARBA" id="ARBA00023014"/>
    </source>
</evidence>
<dbReference type="Gene3D" id="3.80.30.20">
    <property type="entry name" value="tm_1862 like domain"/>
    <property type="match status" value="1"/>
</dbReference>
<comment type="cofactor">
    <cofactor evidence="1">
        <name>[4Fe-4S] cluster</name>
        <dbReference type="ChEBI" id="CHEBI:49883"/>
    </cofactor>
</comment>
<dbReference type="SFLD" id="SFLDG01091">
    <property type="entry name" value="uncharacterized_CHP01210-like"/>
    <property type="match status" value="1"/>
</dbReference>
<sequence length="308" mass="34985">MKLIKENRIYSIGTYLKEHFGKKMVKLSIEAGFTCPNRDGSVGYGGCKFCSSGGSGELASNIRDQIELLKNKWPNVGYLAYFQSHTNTYAPVDILREKFYAALSHPEIEGIAIATRPDCLYDDVLELLSEINKEHFMWVELGLQSIHNATLDSMNIGYQLSDYDRAVCELRKRGIKTVVHLILGLPGETQDDMLSSLDYVCSSSIFGIKLHLMNIVRSSPLYQEMPDYVSFNSIEEYVDLVIRMIERIPPHVTIHRLTGDVPRMLLVSPEWSYKKRTILNSINNGLRDRDTYQGAKFAEKTNNQNQTG</sequence>
<keyword evidence="9" id="KW-1185">Reference proteome</keyword>
<dbReference type="Pfam" id="PF16199">
    <property type="entry name" value="Radical_SAM_C"/>
    <property type="match status" value="1"/>
</dbReference>
<evidence type="ECO:0000256" key="1">
    <source>
        <dbReference type="ARBA" id="ARBA00001966"/>
    </source>
</evidence>
<evidence type="ECO:0000256" key="5">
    <source>
        <dbReference type="ARBA" id="ARBA00023004"/>
    </source>
</evidence>
<keyword evidence="2" id="KW-0004">4Fe-4S</keyword>
<keyword evidence="6" id="KW-0411">Iron-sulfur</keyword>
<evidence type="ECO:0000313" key="9">
    <source>
        <dbReference type="Proteomes" id="UP000526307"/>
    </source>
</evidence>